<feature type="compositionally biased region" description="Basic and acidic residues" evidence="1">
    <location>
        <begin position="25"/>
        <end position="34"/>
    </location>
</feature>
<evidence type="ECO:0000313" key="3">
    <source>
        <dbReference type="EMBL" id="AAF24530.1"/>
    </source>
</evidence>
<reference evidence="3" key="3">
    <citation type="submission" date="2000-10" db="EMBL/GenBank/DDBJ databases">
        <authorList>
            <person name="Chao Q."/>
            <person name="Brooks S."/>
            <person name="Buehler E."/>
            <person name="Johnson-Hopson C."/>
            <person name="Khan S."/>
            <person name="Kim C."/>
            <person name="Shinn P."/>
            <person name="Altafi H."/>
            <person name="Bei B."/>
            <person name="Chin C."/>
            <person name="Chiou J."/>
            <person name="Choi E."/>
            <person name="Conn L."/>
            <person name="Conway A."/>
            <person name="Gonzalez A."/>
            <person name="Hansen N."/>
            <person name="Howing B."/>
            <person name="Koo T."/>
            <person name="Lam B."/>
            <person name="Lee J."/>
            <person name="Lenz C."/>
            <person name="Li J."/>
            <person name="Liu A."/>
            <person name="Liu J."/>
            <person name="Liu S."/>
            <person name="Mukharsky N."/>
            <person name="Nguyen M."/>
            <person name="Palm C."/>
            <person name="Pham P."/>
            <person name="Sakano H."/>
            <person name="Schwartz J."/>
            <person name="Southwick A."/>
            <person name="Thaveri A."/>
            <person name="Toriumi M."/>
            <person name="Vaysberg M."/>
            <person name="Yu G."/>
            <person name="Davis R."/>
            <person name="Federspiel N."/>
            <person name="Theologis A."/>
            <person name="Ecker J."/>
        </authorList>
    </citation>
    <scope>NUCLEOTIDE SEQUENCE</scope>
</reference>
<feature type="domain" description="Arabidopsis retrotransposon Orf1 C-terminal" evidence="2">
    <location>
        <begin position="37"/>
        <end position="485"/>
    </location>
</feature>
<protein>
    <submittedName>
        <fullName evidence="3">F7F22.16</fullName>
    </submittedName>
</protein>
<dbReference type="EMBL" id="AC007534">
    <property type="protein sequence ID" value="AAF24530.1"/>
    <property type="molecule type" value="Genomic_DNA"/>
</dbReference>
<dbReference type="InterPro" id="IPR004312">
    <property type="entry name" value="ATHILA_Orf1_C"/>
</dbReference>
<dbReference type="Pfam" id="PF03078">
    <property type="entry name" value="ATHILA"/>
    <property type="match status" value="1"/>
</dbReference>
<evidence type="ECO:0000256" key="1">
    <source>
        <dbReference type="SAM" id="MobiDB-lite"/>
    </source>
</evidence>
<dbReference type="AlphaFoldDB" id="Q9SHM4"/>
<name>Q9SHM4_ARATH</name>
<sequence length="804" mass="91791">MSNYSGSSSVDPDYNMDETESSSSRLEREQREYESFRRKAEIARGKRAMTERYELIDEDVEDEYMPEQTRRATKLLHKPDILPTEEYVRLFKLNEFCSTRYPCSTSLAQLGLLEDVQHLYQSCHLDTLMAYPYVAYEDETIQFLSTLQVKLYQGMTSDELDCEGLGFLRFSVHGHEYRLSIKRLEGLFGFPSGTGSKPKYEREELKDLWITIGSSVPLNASRSKSNQIRSPVIRYFQRSVANVLYSREITGTVTNSDMEMIAMALKGTLRQTKNGMSLQGKVNNTPLSILLLIHLCGYKSWAVSNNRKRARGALCIGGVVTPILIACGVPLISAGLEPRAMDIEHLRHCEFLEFAMVDDFHRFRFEHSTDRRANILLPSPEVTLIIEGDNIDFKPEIGRLYYENAPPLDEDDLLEEAASDGMDEDRAVKFDTSMYHFAEHVPPARQSKSLTEAHKNNSKLHKWCKKQDKLIANLLWRCHRGDLMNLRTDLSLASRESHMSRLGIRHSNPGNTREEGRLHSLDLAADHASFTRGDHSTAVLAAAEGERSSFFRAVLAATELMRSSTHLLELIQNKAVRLWPGSNRRQPLTSNYVHSSTEVSASLHHCTIPYVVICIFFFCFCDWICPEIVLHACCIFALISGDLELLTSYLEEADMIMTNHSTTRSSRRHHHFTSPLDPEVECHHLHHQTLTRSLHSTMRSSVFTSIIRQPLDLLTLPRGRVSPPHHSTAYSMTSFRAFFILHSTRHSSTRKKRRLQLFTRPITRPRGSSTVLNPSKYFVVLGNRISGYLAISSMYFSFLKGRSF</sequence>
<proteinExistence type="predicted"/>
<reference evidence="3" key="1">
    <citation type="submission" date="1999-08" db="EMBL/GenBank/DDBJ databases">
        <title>Genomic sequence for Arabidopsis thaliana BAC F7F22 from chromosome I.</title>
        <authorList>
            <person name="Chao Q."/>
            <person name="Shinn P."/>
            <person name="Brooks S."/>
            <person name="Buehler E."/>
            <person name="Dunn P."/>
            <person name="Khan S."/>
            <person name="Kim C."/>
            <person name="Walker M."/>
            <person name="Brooks S."/>
            <person name="Altafi H."/>
            <person name="Araujo R."/>
            <person name="Conn L."/>
            <person name="Conway A.B."/>
            <person name="Gonzalez A."/>
            <person name="Hansen N.F."/>
            <person name="Huizar L."/>
            <person name="Kremenetskaia I."/>
            <person name="Lenz C."/>
            <person name="Li J."/>
            <person name="Liu S."/>
            <person name="Luros S."/>
            <person name="Rowley D."/>
            <person name="Schwartz J."/>
            <person name="Toriumi M."/>
            <person name="Vysotskaia V."/>
            <person name="Yu G."/>
            <person name="Davis R.W."/>
            <person name="Federspiel N.A."/>
            <person name="Theologis A."/>
            <person name="Ecker J.R."/>
        </authorList>
    </citation>
    <scope>NUCLEOTIDE SEQUENCE</scope>
</reference>
<dbReference type="ExpressionAtlas" id="Q9SHM4">
    <property type="expression patterns" value="differential"/>
</dbReference>
<feature type="compositionally biased region" description="Polar residues" evidence="1">
    <location>
        <begin position="1"/>
        <end position="10"/>
    </location>
</feature>
<reference key="2">
    <citation type="journal article" date="2000" name="Nature">
        <title>Sequence and analysis of chromosome 1 of the plant Arabidopsis thaliana.</title>
        <authorList>
            <person name="Theologis A."/>
            <person name="Ecker J.R."/>
            <person name="Palm C.J."/>
            <person name="Federspiel N.A."/>
            <person name="Kaul S."/>
            <person name="White O."/>
            <person name="Alonso J."/>
            <person name="Altafi H."/>
            <person name="Araujo R."/>
            <person name="Bowman C.L."/>
            <person name="Brooks S.Y."/>
            <person name="Buehler E."/>
            <person name="Chan A."/>
            <person name="Chao Q."/>
            <person name="Chen H."/>
            <person name="Cheuk R.F."/>
            <person name="Chin C.W."/>
            <person name="Chung M.K."/>
            <person name="Conn L."/>
            <person name="Conway A.B."/>
            <person name="Conway A.R."/>
            <person name="Creasy T.H."/>
            <person name="Dewar K."/>
            <person name="Dunn P."/>
            <person name="Etgu P."/>
            <person name="Feldblyum T.V."/>
            <person name="Feng J."/>
            <person name="Fong B."/>
            <person name="Fujii C.Y."/>
            <person name="Gill J.E."/>
            <person name="Goldsmith A.D."/>
            <person name="Haas B."/>
            <person name="Hansen N.F."/>
            <person name="Hughes B."/>
            <person name="Huizar L."/>
            <person name="Hunter J.L."/>
            <person name="Jenkins J."/>
            <person name="Johnson-Hopson C."/>
            <person name="Khan S."/>
            <person name="Khaykin E."/>
            <person name="Kim C.J."/>
            <person name="Koo H.L."/>
            <person name="Kremenetskaia I."/>
            <person name="Kurtz D.B."/>
            <person name="Kwan A."/>
            <person name="Lam B."/>
            <person name="Langin-Hooper S."/>
            <person name="Lee A."/>
            <person name="Lee J.M."/>
            <person name="Lenz C.A."/>
            <person name="Li J.H."/>
            <person name="Li Y."/>
            <person name="Lin X."/>
            <person name="Liu S.X."/>
            <person name="Liu Z.A."/>
            <person name="Luros J.S."/>
            <person name="Maiti R."/>
            <person name="Marziali A."/>
            <person name="Militscher J."/>
            <person name="Miranda M."/>
            <person name="Nguyen M."/>
            <person name="Nierman W.C."/>
            <person name="Osborne B.I."/>
            <person name="Pai G."/>
            <person name="Peterson J."/>
            <person name="Pham P.K."/>
            <person name="Rizzo M."/>
            <person name="Rooney T."/>
            <person name="Rowley D."/>
            <person name="Sakano H."/>
            <person name="Salzberg S.L."/>
            <person name="Schwartz J.R."/>
            <person name="Shinn P."/>
            <person name="Southwick A.M."/>
            <person name="Sun H."/>
            <person name="Tallon L.J."/>
            <person name="Tambunga G."/>
            <person name="Toriumi M.J."/>
            <person name="Town C.D."/>
            <person name="Utterback T."/>
            <person name="Van Aken S."/>
            <person name="Vaysberg M."/>
            <person name="Vysotskaia V.S."/>
            <person name="Walker M."/>
            <person name="Wu D."/>
            <person name="Yu G."/>
            <person name="Fraser C.M."/>
            <person name="Venter J.C."/>
            <person name="Davis R.W."/>
        </authorList>
    </citation>
    <scope>NUCLEOTIDE SEQUENCE [LARGE SCALE GENOMIC DNA]</scope>
    <source>
        <strain>cv. Columbia</strain>
    </source>
</reference>
<feature type="region of interest" description="Disordered" evidence="1">
    <location>
        <begin position="1"/>
        <end position="34"/>
    </location>
</feature>
<evidence type="ECO:0000259" key="2">
    <source>
        <dbReference type="Pfam" id="PF03078"/>
    </source>
</evidence>
<organism evidence="3">
    <name type="scientific">Arabidopsis thaliana</name>
    <name type="common">Mouse-ear cress</name>
    <dbReference type="NCBI Taxonomy" id="3702"/>
    <lineage>
        <taxon>Eukaryota</taxon>
        <taxon>Viridiplantae</taxon>
        <taxon>Streptophyta</taxon>
        <taxon>Embryophyta</taxon>
        <taxon>Tracheophyta</taxon>
        <taxon>Spermatophyta</taxon>
        <taxon>Magnoliopsida</taxon>
        <taxon>eudicotyledons</taxon>
        <taxon>Gunneridae</taxon>
        <taxon>Pentapetalae</taxon>
        <taxon>rosids</taxon>
        <taxon>malvids</taxon>
        <taxon>Brassicales</taxon>
        <taxon>Brassicaceae</taxon>
        <taxon>Camelineae</taxon>
        <taxon>Arabidopsis</taxon>
    </lineage>
</organism>
<accession>Q9SHM4</accession>
<dbReference type="PIR" id="A96494">
    <property type="entry name" value="A96494"/>
</dbReference>